<name>A0AAU0K6Z2_9ALPH</name>
<dbReference type="PROSITE" id="PS50011">
    <property type="entry name" value="PROTEIN_KINASE_DOM"/>
    <property type="match status" value="1"/>
</dbReference>
<sequence>MHYTQLDLNETPIYAGSGSYGEVKIYPRANVAVKTAIDGFRSELLMTLLVSECAIRARTTLAESRIISLLAFSLPSKQMVFPKYDMDMSSYCRKLAKMQHGSRHWRALERAFMGLGRAVVFLNIGCGLTHLDIKCGNIFVNVSDGPDPVVEEAVIGDFSLMILNSNSTVMRGRFDVEVGHSHPHTIRVCRGNVQPMFELVLGHGQTQPCEIMLNAVNGDGLLKSKSPLSSDDGVAIDMYALGQSLLELILSAGMCTTYGFGVPRNPIYYYYHRTVRRDYVLDTLAYRCAFYHYIFPSTPLTAQHDVPWERVDSIRSRINGERYKTAFDAHYARYQMTHKQLFDCMRIPPKLNQVLELAALYCHSNPRARTATALLWR</sequence>
<dbReference type="GO" id="GO:0005524">
    <property type="term" value="F:ATP binding"/>
    <property type="evidence" value="ECO:0007669"/>
    <property type="project" value="InterPro"/>
</dbReference>
<protein>
    <recommendedName>
        <fullName evidence="1">Protein kinase domain-containing protein</fullName>
    </recommendedName>
</protein>
<dbReference type="InterPro" id="IPR011009">
    <property type="entry name" value="Kinase-like_dom_sf"/>
</dbReference>
<proteinExistence type="predicted"/>
<evidence type="ECO:0000259" key="1">
    <source>
        <dbReference type="PROSITE" id="PS50011"/>
    </source>
</evidence>
<feature type="domain" description="Protein kinase" evidence="1">
    <location>
        <begin position="9"/>
        <end position="377"/>
    </location>
</feature>
<accession>A0AAU0K6Z2</accession>
<dbReference type="SUPFAM" id="SSF56112">
    <property type="entry name" value="Protein kinase-like (PK-like)"/>
    <property type="match status" value="1"/>
</dbReference>
<dbReference type="InterPro" id="IPR000719">
    <property type="entry name" value="Prot_kinase_dom"/>
</dbReference>
<dbReference type="EMBL" id="OR540300">
    <property type="protein sequence ID" value="WOL23290.1"/>
    <property type="molecule type" value="Genomic_DNA"/>
</dbReference>
<dbReference type="Gene3D" id="1.10.510.10">
    <property type="entry name" value="Transferase(Phosphotransferase) domain 1"/>
    <property type="match status" value="1"/>
</dbReference>
<evidence type="ECO:0000313" key="2">
    <source>
        <dbReference type="EMBL" id="WOL23290.1"/>
    </source>
</evidence>
<dbReference type="InterPro" id="IPR008271">
    <property type="entry name" value="Ser/Thr_kinase_AS"/>
</dbReference>
<dbReference type="PROSITE" id="PS00108">
    <property type="entry name" value="PROTEIN_KINASE_ST"/>
    <property type="match status" value="1"/>
</dbReference>
<dbReference type="GO" id="GO:0004672">
    <property type="term" value="F:protein kinase activity"/>
    <property type="evidence" value="ECO:0007669"/>
    <property type="project" value="InterPro"/>
</dbReference>
<organism evidence="2">
    <name type="scientific">Anatid alphaherpesvirus 2</name>
    <dbReference type="NCBI Taxonomy" id="3080522"/>
    <lineage>
        <taxon>Viruses</taxon>
        <taxon>Duplodnaviria</taxon>
        <taxon>Heunggongvirae</taxon>
        <taxon>Peploviricota</taxon>
        <taxon>Herviviricetes</taxon>
        <taxon>Herpesvirales</taxon>
        <taxon>Orthoherpesviridae</taxon>
        <taxon>Alphaherpesvirinae</taxon>
    </lineage>
</organism>
<reference evidence="2" key="1">
    <citation type="submission" date="2024-06" db="EMBL/GenBank/DDBJ databases">
        <title>Multidecadal high mortality disease events in Australian domestic geese associated with an alphaherpesvirus, designated Anatid alphaherpesvirus 2.</title>
        <authorList>
            <person name="Kelly-Bosma M."/>
            <person name="Neave M.J."/>
        </authorList>
    </citation>
    <scope>NUCLEOTIDE SEQUENCE</scope>
    <source>
        <strain evidence="2">ACDP 22-00165</strain>
    </source>
</reference>